<keyword evidence="3 8" id="KW-0812">Transmembrane</keyword>
<keyword evidence="4 8" id="KW-1133">Transmembrane helix</keyword>
<dbReference type="PANTHER" id="PTHR31787">
    <property type="entry name" value="G-PROTEIN-COUPLED RECEPTOR GPCR FAMILY PROTEIN"/>
    <property type="match status" value="1"/>
</dbReference>
<organism evidence="12 13">
    <name type="scientific">Funneliformis geosporum</name>
    <dbReference type="NCBI Taxonomy" id="1117311"/>
    <lineage>
        <taxon>Eukaryota</taxon>
        <taxon>Fungi</taxon>
        <taxon>Fungi incertae sedis</taxon>
        <taxon>Mucoromycota</taxon>
        <taxon>Glomeromycotina</taxon>
        <taxon>Glomeromycetes</taxon>
        <taxon>Glomerales</taxon>
        <taxon>Glomeraceae</taxon>
        <taxon>Funneliformis</taxon>
    </lineage>
</organism>
<dbReference type="Gene3D" id="1.20.1070.10">
    <property type="entry name" value="Rhodopsin 7-helix transmembrane proteins"/>
    <property type="match status" value="1"/>
</dbReference>
<evidence type="ECO:0000313" key="12">
    <source>
        <dbReference type="EMBL" id="CAI2173706.1"/>
    </source>
</evidence>
<evidence type="ECO:0000256" key="2">
    <source>
        <dbReference type="ARBA" id="ARBA00008077"/>
    </source>
</evidence>
<feature type="transmembrane region" description="Helical" evidence="8">
    <location>
        <begin position="235"/>
        <end position="254"/>
    </location>
</feature>
<evidence type="ECO:0000256" key="8">
    <source>
        <dbReference type="SAM" id="Phobius"/>
    </source>
</evidence>
<feature type="transmembrane region" description="Helical" evidence="8">
    <location>
        <begin position="303"/>
        <end position="327"/>
    </location>
</feature>
<protein>
    <submittedName>
        <fullName evidence="12">19586_t:CDS:1</fullName>
    </submittedName>
</protein>
<dbReference type="GO" id="GO:0016020">
    <property type="term" value="C:membrane"/>
    <property type="evidence" value="ECO:0007669"/>
    <property type="project" value="UniProtKB-SubCell"/>
</dbReference>
<dbReference type="SUPFAM" id="SSF63501">
    <property type="entry name" value="Frizzled cysteine-rich domain"/>
    <property type="match status" value="1"/>
</dbReference>
<evidence type="ECO:0000256" key="6">
    <source>
        <dbReference type="ARBA" id="ARBA00023157"/>
    </source>
</evidence>
<feature type="transmembrane region" description="Helical" evidence="8">
    <location>
        <begin position="373"/>
        <end position="399"/>
    </location>
</feature>
<reference evidence="12" key="1">
    <citation type="submission" date="2022-08" db="EMBL/GenBank/DDBJ databases">
        <authorList>
            <person name="Kallberg Y."/>
            <person name="Tangrot J."/>
            <person name="Rosling A."/>
        </authorList>
    </citation>
    <scope>NUCLEOTIDE SEQUENCE</scope>
    <source>
        <strain evidence="12">Wild A</strain>
    </source>
</reference>
<evidence type="ECO:0000256" key="9">
    <source>
        <dbReference type="SAM" id="SignalP"/>
    </source>
</evidence>
<evidence type="ECO:0000256" key="1">
    <source>
        <dbReference type="ARBA" id="ARBA00004141"/>
    </source>
</evidence>
<feature type="chain" id="PRO_5040900176" evidence="9">
    <location>
        <begin position="23"/>
        <end position="550"/>
    </location>
</feature>
<dbReference type="GO" id="GO:0007166">
    <property type="term" value="P:cell surface receptor signaling pathway"/>
    <property type="evidence" value="ECO:0007669"/>
    <property type="project" value="InterPro"/>
</dbReference>
<dbReference type="InterPro" id="IPR050949">
    <property type="entry name" value="GPCR_Fz/Smo-like"/>
</dbReference>
<proteinExistence type="inferred from homology"/>
<dbReference type="EMBL" id="CAMKVN010001103">
    <property type="protein sequence ID" value="CAI2173706.1"/>
    <property type="molecule type" value="Genomic_DNA"/>
</dbReference>
<sequence length="550" mass="62109">MRFTIRQCIYVLLLVCPYYNYNTECGHYFQDGGVCVNYISHNDYVAHENGQDISSIEVSLKELSIAQGLLILRANDTILDSCVQAFTSFVCATAFPKCKVTDSNTVLVLPCQSTCTNVFDSCVTSLNRASPDTQDIIKTYIQSSQYFTRDCNGNIGASSPFDIKYPTEECNSSPQISFRPKCFNPLIEDPKWIESNKSVVLDNNLCRNGCCLPCPQSYALYPQNKMERGFLATQILRALSAVGSGIMLISYLVLPGKRNHPSILILFASLSIFLYSSNVFFSIGNPKQVQCVGDIIPSTQNNNHFFCGLQGALLIFASHAATLWIGVIILNLHIHTVWNSNIMTNKYFYIYAICWGIPLILTVVALATNSIVYQFATLCFVKVGLANLIFFYPMAIVVISQQDEAKASNGSFSEMMMTHHRHVLQAIKIQWRALLLAIIFLTTVIFYWLFYYLELISIAEGTKNKQFINEWLPCIQSGKGQTTCANEIASKYMPRFGLMFTAETLTSLIGIYLITIFSNGALWREWKLWFNEKVSRRKIENTHPEQFFAL</sequence>
<evidence type="ECO:0000256" key="7">
    <source>
        <dbReference type="ARBA" id="ARBA00023170"/>
    </source>
</evidence>
<dbReference type="InterPro" id="IPR020067">
    <property type="entry name" value="Frizzled_dom"/>
</dbReference>
<feature type="transmembrane region" description="Helical" evidence="8">
    <location>
        <begin position="263"/>
        <end position="283"/>
    </location>
</feature>
<evidence type="ECO:0000313" key="13">
    <source>
        <dbReference type="Proteomes" id="UP001153678"/>
    </source>
</evidence>
<dbReference type="PROSITE" id="PS50261">
    <property type="entry name" value="G_PROTEIN_RECEP_F2_4"/>
    <property type="match status" value="1"/>
</dbReference>
<keyword evidence="9" id="KW-0732">Signal</keyword>
<accession>A0A9W4SME8</accession>
<keyword evidence="13" id="KW-1185">Reference proteome</keyword>
<dbReference type="GO" id="GO:0004888">
    <property type="term" value="F:transmembrane signaling receptor activity"/>
    <property type="evidence" value="ECO:0007669"/>
    <property type="project" value="InterPro"/>
</dbReference>
<comment type="caution">
    <text evidence="12">The sequence shown here is derived from an EMBL/GenBank/DDBJ whole genome shotgun (WGS) entry which is preliminary data.</text>
</comment>
<dbReference type="InterPro" id="IPR017981">
    <property type="entry name" value="GPCR_2-like_7TM"/>
</dbReference>
<evidence type="ECO:0000259" key="11">
    <source>
        <dbReference type="PROSITE" id="PS50261"/>
    </source>
</evidence>
<evidence type="ECO:0000256" key="4">
    <source>
        <dbReference type="ARBA" id="ARBA00022989"/>
    </source>
</evidence>
<feature type="transmembrane region" description="Helical" evidence="8">
    <location>
        <begin position="496"/>
        <end position="517"/>
    </location>
</feature>
<comment type="subcellular location">
    <subcellularLocation>
        <location evidence="1">Membrane</location>
        <topology evidence="1">Multi-pass membrane protein</topology>
    </subcellularLocation>
</comment>
<dbReference type="Pfam" id="PF01392">
    <property type="entry name" value="Fz"/>
    <property type="match status" value="1"/>
</dbReference>
<feature type="transmembrane region" description="Helical" evidence="8">
    <location>
        <begin position="433"/>
        <end position="453"/>
    </location>
</feature>
<name>A0A9W4SME8_9GLOM</name>
<dbReference type="Gene3D" id="1.10.2000.10">
    <property type="entry name" value="Frizzled cysteine-rich domain"/>
    <property type="match status" value="1"/>
</dbReference>
<keyword evidence="6" id="KW-1015">Disulfide bond</keyword>
<dbReference type="InterPro" id="IPR000539">
    <property type="entry name" value="Frizzled/Smoothened_7TM"/>
</dbReference>
<dbReference type="PANTHER" id="PTHR31787:SF3">
    <property type="entry name" value="FRIZZLED AND SMOOTHENED-LIKE PROTEIN H"/>
    <property type="match status" value="1"/>
</dbReference>
<evidence type="ECO:0000256" key="3">
    <source>
        <dbReference type="ARBA" id="ARBA00022692"/>
    </source>
</evidence>
<dbReference type="Proteomes" id="UP001153678">
    <property type="component" value="Unassembled WGS sequence"/>
</dbReference>
<dbReference type="PROSITE" id="PS50038">
    <property type="entry name" value="FZ"/>
    <property type="match status" value="1"/>
</dbReference>
<feature type="domain" description="G-protein coupled receptors family 2 profile 2" evidence="11">
    <location>
        <begin position="229"/>
        <end position="399"/>
    </location>
</feature>
<dbReference type="InterPro" id="IPR036790">
    <property type="entry name" value="Frizzled_dom_sf"/>
</dbReference>
<dbReference type="OrthoDB" id="26203at2759"/>
<keyword evidence="7" id="KW-0675">Receptor</keyword>
<feature type="transmembrane region" description="Helical" evidence="8">
    <location>
        <begin position="348"/>
        <end position="367"/>
    </location>
</feature>
<feature type="signal peptide" evidence="9">
    <location>
        <begin position="1"/>
        <end position="22"/>
    </location>
</feature>
<keyword evidence="5 8" id="KW-0472">Membrane</keyword>
<dbReference type="AlphaFoldDB" id="A0A9W4SME8"/>
<evidence type="ECO:0000259" key="10">
    <source>
        <dbReference type="PROSITE" id="PS50038"/>
    </source>
</evidence>
<feature type="domain" description="FZ" evidence="10">
    <location>
        <begin position="20"/>
        <end position="185"/>
    </location>
</feature>
<gene>
    <name evidence="12" type="ORF">FWILDA_LOCUS6221</name>
</gene>
<comment type="similarity">
    <text evidence="2">Belongs to the G-protein coupled receptor Fz/Smo family.</text>
</comment>
<evidence type="ECO:0000256" key="5">
    <source>
        <dbReference type="ARBA" id="ARBA00023136"/>
    </source>
</evidence>
<dbReference type="Pfam" id="PF01534">
    <property type="entry name" value="Frizzled"/>
    <property type="match status" value="1"/>
</dbReference>